<evidence type="ECO:0000256" key="1">
    <source>
        <dbReference type="SAM" id="MobiDB-lite"/>
    </source>
</evidence>
<dbReference type="EMBL" id="AOPZ01000381">
    <property type="protein sequence ID" value="EPH40595.1"/>
    <property type="molecule type" value="Genomic_DNA"/>
</dbReference>
<feature type="compositionally biased region" description="Basic and acidic residues" evidence="1">
    <location>
        <begin position="1323"/>
        <end position="1338"/>
    </location>
</feature>
<feature type="region of interest" description="Disordered" evidence="1">
    <location>
        <begin position="997"/>
        <end position="1043"/>
    </location>
</feature>
<protein>
    <submittedName>
        <fullName evidence="2">Putative Linear gramicidin synthase subunit C</fullName>
    </submittedName>
</protein>
<feature type="compositionally biased region" description="Basic residues" evidence="1">
    <location>
        <begin position="477"/>
        <end position="492"/>
    </location>
</feature>
<comment type="caution">
    <text evidence="2">The sequence shown here is derived from an EMBL/GenBank/DDBJ whole genome shotgun (WGS) entry which is preliminary data.</text>
</comment>
<feature type="region of interest" description="Disordered" evidence="1">
    <location>
        <begin position="469"/>
        <end position="493"/>
    </location>
</feature>
<feature type="compositionally biased region" description="Basic and acidic residues" evidence="1">
    <location>
        <begin position="735"/>
        <end position="750"/>
    </location>
</feature>
<proteinExistence type="predicted"/>
<feature type="compositionally biased region" description="Basic and acidic residues" evidence="1">
    <location>
        <begin position="797"/>
        <end position="814"/>
    </location>
</feature>
<feature type="compositionally biased region" description="Gly residues" evidence="1">
    <location>
        <begin position="259"/>
        <end position="269"/>
    </location>
</feature>
<reference evidence="2 3" key="1">
    <citation type="submission" date="2013-02" db="EMBL/GenBank/DDBJ databases">
        <title>Draft Genome Sequence of Streptomyces aurantiacus, Which Produces Setomimycin.</title>
        <authorList>
            <person name="Gruening B.A."/>
            <person name="Praeg A."/>
            <person name="Erxleben A."/>
            <person name="Guenther S."/>
            <person name="Mueller M."/>
        </authorList>
    </citation>
    <scope>NUCLEOTIDE SEQUENCE [LARGE SCALE GENOMIC DNA]</scope>
    <source>
        <strain evidence="2 3">JA 4570</strain>
    </source>
</reference>
<feature type="region of interest" description="Disordered" evidence="1">
    <location>
        <begin position="64"/>
        <end position="93"/>
    </location>
</feature>
<feature type="region of interest" description="Disordered" evidence="1">
    <location>
        <begin position="1"/>
        <end position="50"/>
    </location>
</feature>
<gene>
    <name evidence="2" type="ORF">STRAU_6344</name>
</gene>
<dbReference type="Proteomes" id="UP000014629">
    <property type="component" value="Unassembled WGS sequence"/>
</dbReference>
<feature type="compositionally biased region" description="Basic and acidic residues" evidence="1">
    <location>
        <begin position="286"/>
        <end position="330"/>
    </location>
</feature>
<dbReference type="PATRIC" id="fig|1286094.4.peg.6268"/>
<organism evidence="2 3">
    <name type="scientific">Streptomyces aurantiacus JA 4570</name>
    <dbReference type="NCBI Taxonomy" id="1286094"/>
    <lineage>
        <taxon>Bacteria</taxon>
        <taxon>Bacillati</taxon>
        <taxon>Actinomycetota</taxon>
        <taxon>Actinomycetes</taxon>
        <taxon>Kitasatosporales</taxon>
        <taxon>Streptomycetaceae</taxon>
        <taxon>Streptomyces</taxon>
        <taxon>Streptomyces aurantiacus group</taxon>
    </lineage>
</organism>
<sequence>MPAQVEEAVVDPDALDPEHLGEQPAQHLLPRGARRPARPRTGPVGGGQRTPVDLAVRVQRHLGEEQDHRRHHGGGQPLGHERAQVPGGRRGGARLGHHVPHEASVAVALVADDDGLGDVRVLAQRGLHLAEFDAVAADLDLVVGAPVEDELTVTAPGDDVPRAVHTAAGLAVRAGHEAFGSQARAAEVAAGQGVARQVQVARHTRRHGAQRVVEDVQARVDDGAADGRGAAVGGQRVAEGHEHRGLGRAVGVDHVPARGPGGHELGGGRVAADHQGVHGGQRAGRQRGEHGGRQEAVRDPPLGDRPGQRGARDQLVRRGEDQGGVGEQRRAQLVDRCVEARRGELQHAAGGVQAEAGELGRDEGGDAGVGDGHALGPPGRSRGVHDVRGVGDAERTAPLLVGHRAAVVPRHRRGDGRVVQPQDGHGQVGQFRRGDGVRHGQQGTGVGQHEGDPVRGIRRVHRQVDAAGLHHGEQRHHQVGRAAQRHRHRRLRRDTAPQQLAREPVGTGVHLRVRQRSVAAFERHRVGRRGCALLEHAGEGVRFDRRGGVVVPVQEVRALGGREQVEAADGRGGVGGDLPEDVREPLRDVLGGRAADEVRPVLQGHAQVRLGGDGHRERVVVAHERADTGDREAGAARVAVLHRVAHGCHQGVEQLARACGPVDVGEAAGVAGQGLLPLPQAAQHVRDGVRGREAHARGKRVDEKTGHRVDVRHRVRTPGHGHTEDHVLPSGQGAEEERPGALHQGVRRDAERVRLPGQRVRGLVGQAHLDLTEPVGPRVRRGGPRVHGLPRFGTDPGRPRRDDGREERRLRDPRQLLGPRLGGAVPVLLGQPHQEIAELGIPGRCGGIIARRVKALQIPYQNGQRKSVEKDLMGRQDKLVPLFPGPGQGHAQQGRRADVEGFVEFLRQQRVKGFPGGRLCLAACQVHRAPGQFHSRHDDLRQVSFGARQESHAQIRVPVQEGLTGGPHPLCVHRPSQVKYELHAIGALRGVAQQRVEEQTGLQRGQRPHVHEARTAPPPRLQLASTRRHQGHADRPERPVGLGHDLPYDPHEPLSERLGRLPVAPGVGVLEHTGRPAAGAAVKGAVQGERQPLAALCARVRRARVLFPYAPDQGGERRIVVPQIRRYRRGVGEEPHAARRASAGRNGLPAGPGSSDSPGCPRRPASPGDGQPHCQAVAPADTPQEHRERGLQHAEGRGAPLAGQRLDRVQEFAVEGEFHGADGAAGGVVRLTPGRTASPVSGVRRLQVPHERRRPPGAVTFAFAAHREADHVTVGAAPDQPGVAAAFGARDLTDRRRQRVRVQFALQAQDEHVRRNRRRIHATLHEPRPASHRRQTDH</sequence>
<feature type="region of interest" description="Disordered" evidence="1">
    <location>
        <begin position="714"/>
        <end position="750"/>
    </location>
</feature>
<feature type="region of interest" description="Disordered" evidence="1">
    <location>
        <begin position="224"/>
        <end position="330"/>
    </location>
</feature>
<feature type="region of interest" description="Disordered" evidence="1">
    <location>
        <begin position="346"/>
        <end position="384"/>
    </location>
</feature>
<accession>S3ZQG0</accession>
<evidence type="ECO:0000313" key="2">
    <source>
        <dbReference type="EMBL" id="EPH40595.1"/>
    </source>
</evidence>
<feature type="compositionally biased region" description="Basic and acidic residues" evidence="1">
    <location>
        <begin position="1183"/>
        <end position="1196"/>
    </location>
</feature>
<feature type="region of interest" description="Disordered" evidence="1">
    <location>
        <begin position="415"/>
        <end position="452"/>
    </location>
</feature>
<feature type="region of interest" description="Disordered" evidence="1">
    <location>
        <begin position="1131"/>
        <end position="1200"/>
    </location>
</feature>
<keyword evidence="3" id="KW-1185">Reference proteome</keyword>
<feature type="region of interest" description="Disordered" evidence="1">
    <location>
        <begin position="774"/>
        <end position="817"/>
    </location>
</feature>
<dbReference type="AntiFam" id="ANF00178">
    <property type="entry name" value="Shadow ORF (opposite dhbF)"/>
</dbReference>
<feature type="compositionally biased region" description="Low complexity" evidence="1">
    <location>
        <begin position="227"/>
        <end position="237"/>
    </location>
</feature>
<name>S3ZQG0_9ACTN</name>
<feature type="region of interest" description="Disordered" evidence="1">
    <location>
        <begin position="1313"/>
        <end position="1338"/>
    </location>
</feature>
<evidence type="ECO:0000313" key="3">
    <source>
        <dbReference type="Proteomes" id="UP000014629"/>
    </source>
</evidence>